<dbReference type="PANTHER" id="PTHR39210:SF1">
    <property type="entry name" value="HEPARIN-SULFATE LYASE"/>
    <property type="match status" value="1"/>
</dbReference>
<evidence type="ECO:0000256" key="3">
    <source>
        <dbReference type="ARBA" id="ARBA00022764"/>
    </source>
</evidence>
<dbReference type="Gene3D" id="1.50.10.100">
    <property type="entry name" value="Chondroitin AC/alginate lyase"/>
    <property type="match status" value="1"/>
</dbReference>
<keyword evidence="3" id="KW-0574">Periplasm</keyword>
<keyword evidence="2" id="KW-0732">Signal</keyword>
<dbReference type="AlphaFoldDB" id="A0A4V6KR97"/>
<dbReference type="Pfam" id="PF07940">
    <property type="entry name" value="Hepar_II_III_C"/>
    <property type="match status" value="1"/>
</dbReference>
<reference evidence="6" key="1">
    <citation type="submission" date="2019-05" db="EMBL/GenBank/DDBJ databases">
        <authorList>
            <consortium name="Pathogen Informatics"/>
        </authorList>
    </citation>
    <scope>NUCLEOTIDE SEQUENCE [LARGE SCALE GENOMIC DNA]</scope>
    <source>
        <strain evidence="6">NCTC12965</strain>
    </source>
</reference>
<proteinExistence type="predicted"/>
<name>A0A4V6KR97_SERFO</name>
<evidence type="ECO:0000256" key="4">
    <source>
        <dbReference type="ARBA" id="ARBA00023239"/>
    </source>
</evidence>
<accession>A0A4V6KR97</accession>
<comment type="subcellular location">
    <subcellularLocation>
        <location evidence="1">Periplasm</location>
    </subcellularLocation>
</comment>
<sequence>MRLRSVAPSAVLGFILQDEALLEFAVNQPYGLRYQLEHGLFAEGLWFEGSIHYHFYALQGFLAFEKLALGSRWSLLATPYYRKMLSFPLQLLMPDGSFPRINDCIYGQERLDHHDVYEFAWSCYQQPEYAAALQAIYRDTPRANIDALLYGAALPVQALNVIPQQHLHAPDCGITIWRDPAQRRALLVKHTPYGGEHDHYDRLNLILFDHGKEILPDLGTTGYGARMHYAYYKNSATHNTLTVNQANQPPAIPQILQYHQSESFCWLDVEVDWQQSPPELDSHTRVEWDSQAYRDIRFRRRLLWLPGALIDISTIANPHRQQLDWTLHLQGKALDAVGDTSPFSQQGPLTVMHDALVTKLTNSQPRHFATSRKGQALWLHGDALLWQGYAPANPAVTDLSYLTLRSHQPQAEFIGVWDFDDRQPITDMHVSRDSGGLRIQLRRGELMLTVEVNDGSNSLPQWHTMQGAV</sequence>
<organism evidence="6">
    <name type="scientific">Serratia fonticola</name>
    <dbReference type="NCBI Taxonomy" id="47917"/>
    <lineage>
        <taxon>Bacteria</taxon>
        <taxon>Pseudomonadati</taxon>
        <taxon>Pseudomonadota</taxon>
        <taxon>Gammaproteobacteria</taxon>
        <taxon>Enterobacterales</taxon>
        <taxon>Yersiniaceae</taxon>
        <taxon>Serratia</taxon>
    </lineage>
</organism>
<feature type="domain" description="Heparinase II/III-like C-terminal" evidence="5">
    <location>
        <begin position="167"/>
        <end position="346"/>
    </location>
</feature>
<evidence type="ECO:0000256" key="2">
    <source>
        <dbReference type="ARBA" id="ARBA00022729"/>
    </source>
</evidence>
<evidence type="ECO:0000313" key="6">
    <source>
        <dbReference type="EMBL" id="VTR30888.1"/>
    </source>
</evidence>
<dbReference type="GO" id="GO:0042597">
    <property type="term" value="C:periplasmic space"/>
    <property type="evidence" value="ECO:0007669"/>
    <property type="project" value="UniProtKB-SubCell"/>
</dbReference>
<dbReference type="EMBL" id="CABEEZ010000068">
    <property type="protein sequence ID" value="VTR30888.1"/>
    <property type="molecule type" value="Genomic_DNA"/>
</dbReference>
<gene>
    <name evidence="6" type="ORF">NCTC12965_03134</name>
</gene>
<evidence type="ECO:0000259" key="5">
    <source>
        <dbReference type="Pfam" id="PF07940"/>
    </source>
</evidence>
<dbReference type="SUPFAM" id="SSF48230">
    <property type="entry name" value="Chondroitin AC/alginate lyase"/>
    <property type="match status" value="1"/>
</dbReference>
<dbReference type="GO" id="GO:0016829">
    <property type="term" value="F:lyase activity"/>
    <property type="evidence" value="ECO:0007669"/>
    <property type="project" value="UniProtKB-KW"/>
</dbReference>
<evidence type="ECO:0000256" key="1">
    <source>
        <dbReference type="ARBA" id="ARBA00004418"/>
    </source>
</evidence>
<dbReference type="PANTHER" id="PTHR39210">
    <property type="entry name" value="HEPARIN-SULFATE LYASE"/>
    <property type="match status" value="1"/>
</dbReference>
<dbReference type="InterPro" id="IPR012480">
    <property type="entry name" value="Hepar_II_III_C"/>
</dbReference>
<dbReference type="InterPro" id="IPR008929">
    <property type="entry name" value="Chondroitin_lyas"/>
</dbReference>
<keyword evidence="4" id="KW-0456">Lyase</keyword>
<protein>
    <submittedName>
        <fullName evidence="6">Heparinase II/III-like protein</fullName>
    </submittedName>
</protein>
<dbReference type="Gene3D" id="2.70.98.70">
    <property type="match status" value="1"/>
</dbReference>